<gene>
    <name evidence="3" type="ORF">PGQ11_003090</name>
</gene>
<dbReference type="InterPro" id="IPR000719">
    <property type="entry name" value="Prot_kinase_dom"/>
</dbReference>
<dbReference type="Gene3D" id="1.10.510.10">
    <property type="entry name" value="Transferase(Phosphotransferase) domain 1"/>
    <property type="match status" value="1"/>
</dbReference>
<dbReference type="PANTHER" id="PTHR24359">
    <property type="entry name" value="SERINE/THREONINE-PROTEIN KINASE SBK1"/>
    <property type="match status" value="1"/>
</dbReference>
<feature type="compositionally biased region" description="Polar residues" evidence="1">
    <location>
        <begin position="488"/>
        <end position="511"/>
    </location>
</feature>
<organism evidence="3 4">
    <name type="scientific">Apiospora arundinis</name>
    <dbReference type="NCBI Taxonomy" id="335852"/>
    <lineage>
        <taxon>Eukaryota</taxon>
        <taxon>Fungi</taxon>
        <taxon>Dikarya</taxon>
        <taxon>Ascomycota</taxon>
        <taxon>Pezizomycotina</taxon>
        <taxon>Sordariomycetes</taxon>
        <taxon>Xylariomycetidae</taxon>
        <taxon>Amphisphaeriales</taxon>
        <taxon>Apiosporaceae</taxon>
        <taxon>Apiospora</taxon>
    </lineage>
</organism>
<dbReference type="EMBL" id="JAPCWZ010000003">
    <property type="protein sequence ID" value="KAK8872576.1"/>
    <property type="molecule type" value="Genomic_DNA"/>
</dbReference>
<comment type="caution">
    <text evidence="3">The sequence shown here is derived from an EMBL/GenBank/DDBJ whole genome shotgun (WGS) entry which is preliminary data.</text>
</comment>
<protein>
    <submittedName>
        <fullName evidence="3">Kinase-like protein</fullName>
    </submittedName>
</protein>
<proteinExistence type="predicted"/>
<evidence type="ECO:0000256" key="1">
    <source>
        <dbReference type="SAM" id="MobiDB-lite"/>
    </source>
</evidence>
<reference evidence="3 4" key="1">
    <citation type="journal article" date="2024" name="IMA Fungus">
        <title>Apiospora arundinis, a panoply of carbohydrate-active enzymes and secondary metabolites.</title>
        <authorList>
            <person name="Sorensen T."/>
            <person name="Petersen C."/>
            <person name="Muurmann A.T."/>
            <person name="Christiansen J.V."/>
            <person name="Brundto M.L."/>
            <person name="Overgaard C.K."/>
            <person name="Boysen A.T."/>
            <person name="Wollenberg R.D."/>
            <person name="Larsen T.O."/>
            <person name="Sorensen J.L."/>
            <person name="Nielsen K.L."/>
            <person name="Sondergaard T.E."/>
        </authorList>
    </citation>
    <scope>NUCLEOTIDE SEQUENCE [LARGE SCALE GENOMIC DNA]</scope>
    <source>
        <strain evidence="3 4">AAU 773</strain>
    </source>
</reference>
<dbReference type="Proteomes" id="UP001390339">
    <property type="component" value="Unassembled WGS sequence"/>
</dbReference>
<evidence type="ECO:0000313" key="3">
    <source>
        <dbReference type="EMBL" id="KAK8872576.1"/>
    </source>
</evidence>
<feature type="region of interest" description="Disordered" evidence="1">
    <location>
        <begin position="765"/>
        <end position="786"/>
    </location>
</feature>
<feature type="domain" description="Protein kinase" evidence="2">
    <location>
        <begin position="169"/>
        <end position="484"/>
    </location>
</feature>
<dbReference type="PANTHER" id="PTHR24359:SF1">
    <property type="entry name" value="INHIBITOR OF NUCLEAR FACTOR KAPPA-B KINASE EPSILON SUBUNIT HOMOLOG 1-RELATED"/>
    <property type="match status" value="1"/>
</dbReference>
<feature type="region of interest" description="Disordered" evidence="1">
    <location>
        <begin position="488"/>
        <end position="634"/>
    </location>
</feature>
<accession>A0ABR2J4W1</accession>
<dbReference type="InterPro" id="IPR011009">
    <property type="entry name" value="Kinase-like_dom_sf"/>
</dbReference>
<dbReference type="PROSITE" id="PS50011">
    <property type="entry name" value="PROTEIN_KINASE_DOM"/>
    <property type="match status" value="1"/>
</dbReference>
<dbReference type="SUPFAM" id="SSF56112">
    <property type="entry name" value="Protein kinase-like (PK-like)"/>
    <property type="match status" value="1"/>
</dbReference>
<dbReference type="Pfam" id="PF00069">
    <property type="entry name" value="Pkinase"/>
    <property type="match status" value="1"/>
</dbReference>
<feature type="compositionally biased region" description="Pro residues" evidence="1">
    <location>
        <begin position="610"/>
        <end position="629"/>
    </location>
</feature>
<name>A0ABR2J4W1_9PEZI</name>
<keyword evidence="4" id="KW-1185">Reference proteome</keyword>
<dbReference type="SMART" id="SM00220">
    <property type="entry name" value="S_TKc"/>
    <property type="match status" value="1"/>
</dbReference>
<dbReference type="InterPro" id="IPR008271">
    <property type="entry name" value="Ser/Thr_kinase_AS"/>
</dbReference>
<feature type="compositionally biased region" description="Polar residues" evidence="1">
    <location>
        <begin position="580"/>
        <end position="596"/>
    </location>
</feature>
<evidence type="ECO:0000313" key="4">
    <source>
        <dbReference type="Proteomes" id="UP001390339"/>
    </source>
</evidence>
<dbReference type="PROSITE" id="PS00108">
    <property type="entry name" value="PROTEIN_KINASE_ST"/>
    <property type="match status" value="1"/>
</dbReference>
<evidence type="ECO:0000259" key="2">
    <source>
        <dbReference type="PROSITE" id="PS50011"/>
    </source>
</evidence>
<dbReference type="CDD" id="cd00180">
    <property type="entry name" value="PKc"/>
    <property type="match status" value="1"/>
</dbReference>
<sequence>MDQNKLSLRAMPQCTEFRTSISRQERTGQQCKGGAAQYVSHGDLYQYWTLDKIDDFLRSSGISAAESEIVREGYLIILSILTWIQVTLNIPSLHHLPELISHNNNDASLPWPEAPRGFTDRDSFHHFHKHQWRFCPILLNRQPYLSGRCLDPCAILPISQLNSDTEPKFRLDSRQRESTLTAFAINTPPGDHTQLRYVAFKTYLDTAIFEEELKAYQTLRRKNNNVVRCYGSFYWVSDTNVRHSTIILELAEEGSLRDLYMLNDPPTSREDIHKFWLGFIDLAEGLEALHNYDTSLGYSIIHQDLKPSNVLVFRNTNRSQGPFQFKIGDFGSSTVRYGSHSQRVSGPDAGAGKTYGPPELHLNHTVDYIVTASVDMWALGCIMIEAAVWLQFGEPTRQRFRQERMNETAISFNGHQAQGCSDTFHDGSRVLQCVRGVLHWIERDGRRCDDITPQVVQYVLGTCLGEEKGRPISRQVVYELNKIIYAAPTTQGPHTPSRSTQRKSWQDTSAANGPETYVPGNEELHTRQRPPLQPAHYRPRHSSGASQDPPRLSISTEPIVPIMSDPPSTQHLHWGDNEPSESSNRPINNKQPSTDNLRSHPLPRATGTENPPPPPNTKPLPNPPEPAPARLPSLPVVNADEVFDWYKEKKKTKSTPRELPGWDSIKGTMSGRDYVLVIDNSKHMQDYKEEVFKLAKVLSYLMKQLDPNGVEVVFTSNPAGKTVCDTSSKVDALLNQCFGHGRNTHSCQMERTLDRVLVEAKTKLFKSSGQGQHQSRHHASLSRLGGASREASGVSVYVLTGGVWDSFENGTGGVEKPIESLIAYMKDHGVGRTEASIQFVRFGSDARGIRRLKALDDDLPKKESNVGL</sequence>